<accession>A0A2K2DMQ8</accession>
<gene>
    <name evidence="2" type="ORF">BRADI_1g34844v3</name>
</gene>
<evidence type="ECO:0000313" key="4">
    <source>
        <dbReference type="Proteomes" id="UP000008810"/>
    </source>
</evidence>
<feature type="region of interest" description="Disordered" evidence="1">
    <location>
        <begin position="176"/>
        <end position="233"/>
    </location>
</feature>
<evidence type="ECO:0000313" key="2">
    <source>
        <dbReference type="EMBL" id="PNT75566.1"/>
    </source>
</evidence>
<dbReference type="Gramene" id="PNT75566">
    <property type="protein sequence ID" value="PNT75566"/>
    <property type="gene ID" value="BRADI_1g34844v3"/>
</dbReference>
<evidence type="ECO:0000256" key="1">
    <source>
        <dbReference type="SAM" id="MobiDB-lite"/>
    </source>
</evidence>
<evidence type="ECO:0000313" key="3">
    <source>
        <dbReference type="EnsemblPlants" id="PNT75566"/>
    </source>
</evidence>
<dbReference type="Proteomes" id="UP000008810">
    <property type="component" value="Chromosome 1"/>
</dbReference>
<protein>
    <submittedName>
        <fullName evidence="2 3">Uncharacterized protein</fullName>
    </submittedName>
</protein>
<proteinExistence type="predicted"/>
<name>A0A2K2DMQ8_BRADI</name>
<dbReference type="InterPro" id="IPR010535">
    <property type="entry name" value="DUF1110"/>
</dbReference>
<organism evidence="2">
    <name type="scientific">Brachypodium distachyon</name>
    <name type="common">Purple false brome</name>
    <name type="synonym">Trachynia distachya</name>
    <dbReference type="NCBI Taxonomy" id="15368"/>
    <lineage>
        <taxon>Eukaryota</taxon>
        <taxon>Viridiplantae</taxon>
        <taxon>Streptophyta</taxon>
        <taxon>Embryophyta</taxon>
        <taxon>Tracheophyta</taxon>
        <taxon>Spermatophyta</taxon>
        <taxon>Magnoliopsida</taxon>
        <taxon>Liliopsida</taxon>
        <taxon>Poales</taxon>
        <taxon>Poaceae</taxon>
        <taxon>BOP clade</taxon>
        <taxon>Pooideae</taxon>
        <taxon>Stipodae</taxon>
        <taxon>Brachypodieae</taxon>
        <taxon>Brachypodium</taxon>
    </lineage>
</organism>
<reference evidence="3" key="3">
    <citation type="submission" date="2018-08" db="UniProtKB">
        <authorList>
            <consortium name="EnsemblPlants"/>
        </authorList>
    </citation>
    <scope>IDENTIFICATION</scope>
    <source>
        <strain evidence="3">cv. Bd21</strain>
    </source>
</reference>
<dbReference type="PANTHER" id="PTHR35356">
    <property type="entry name" value="OS01G0156300 PROTEIN-RELATED"/>
    <property type="match status" value="1"/>
</dbReference>
<feature type="compositionally biased region" description="Basic residues" evidence="1">
    <location>
        <begin position="195"/>
        <end position="208"/>
    </location>
</feature>
<dbReference type="InParanoid" id="A0A2K2DMQ8"/>
<sequence>MAAALPWKELFHKRIQDADVEIDFVRQSLARSLCTLCFRISADDQGRSLEAAEALLASASGALVAFGVAELLAIRHLGSADEEEQLLRSRMRTARARAGAAYGAVLKSGSHLGAAYRFLRELHIADVDDLVEAERLGAFRAARAALFEAIEIAEDVQAPLVHRVYLPTYELSTGPAPRPVRLLEPRRAIRAGHTASRRPRGQRRRPGHGRAPPQYRALSAAVGLRRPQPLHRP</sequence>
<reference evidence="2 3" key="1">
    <citation type="journal article" date="2010" name="Nature">
        <title>Genome sequencing and analysis of the model grass Brachypodium distachyon.</title>
        <authorList>
            <consortium name="International Brachypodium Initiative"/>
        </authorList>
    </citation>
    <scope>NUCLEOTIDE SEQUENCE [LARGE SCALE GENOMIC DNA]</scope>
    <source>
        <strain evidence="2 3">Bd21</strain>
    </source>
</reference>
<dbReference type="EMBL" id="CM000880">
    <property type="protein sequence ID" value="PNT75566.1"/>
    <property type="molecule type" value="Genomic_DNA"/>
</dbReference>
<reference evidence="2" key="2">
    <citation type="submission" date="2017-06" db="EMBL/GenBank/DDBJ databases">
        <title>WGS assembly of Brachypodium distachyon.</title>
        <authorList>
            <consortium name="The International Brachypodium Initiative"/>
            <person name="Lucas S."/>
            <person name="Harmon-Smith M."/>
            <person name="Lail K."/>
            <person name="Tice H."/>
            <person name="Grimwood J."/>
            <person name="Bruce D."/>
            <person name="Barry K."/>
            <person name="Shu S."/>
            <person name="Lindquist E."/>
            <person name="Wang M."/>
            <person name="Pitluck S."/>
            <person name="Vogel J.P."/>
            <person name="Garvin D.F."/>
            <person name="Mockler T.C."/>
            <person name="Schmutz J."/>
            <person name="Rokhsar D."/>
            <person name="Bevan M.W."/>
        </authorList>
    </citation>
    <scope>NUCLEOTIDE SEQUENCE</scope>
    <source>
        <strain evidence="2">Bd21</strain>
    </source>
</reference>
<dbReference type="PANTHER" id="PTHR35356:SF7">
    <property type="entry name" value="BRO1 DOMAIN-CONTAINING PROTEIN"/>
    <property type="match status" value="1"/>
</dbReference>
<keyword evidence="4" id="KW-1185">Reference proteome</keyword>
<dbReference type="EnsemblPlants" id="PNT75566">
    <property type="protein sequence ID" value="PNT75566"/>
    <property type="gene ID" value="BRADI_1g34844v3"/>
</dbReference>
<dbReference type="AlphaFoldDB" id="A0A2K2DMQ8"/>
<dbReference type="Pfam" id="PF06533">
    <property type="entry name" value="DUF1110"/>
    <property type="match status" value="1"/>
</dbReference>